<comment type="caution">
    <text evidence="1">The sequence shown here is derived from an EMBL/GenBank/DDBJ whole genome shotgun (WGS) entry which is preliminary data.</text>
</comment>
<sequence>MVVRAFSEDCINFPVAEFLALFDAVRPLANTLAVKTLVISRNVLFWFTSGFYEKVDIANFKQAAVDVIVEGFTANHG</sequence>
<accession>A0A5S5AEM4</accession>
<dbReference type="AlphaFoldDB" id="A0A5S5AEM4"/>
<reference evidence="1 2" key="1">
    <citation type="submission" date="2019-07" db="EMBL/GenBank/DDBJ databases">
        <title>Genomic Encyclopedia of Type Strains, Phase I: the one thousand microbial genomes (KMG-I) project.</title>
        <authorList>
            <person name="Kyrpides N."/>
        </authorList>
    </citation>
    <scope>NUCLEOTIDE SEQUENCE [LARGE SCALE GENOMIC DNA]</scope>
    <source>
        <strain evidence="1 2">DSM 16647</strain>
    </source>
</reference>
<evidence type="ECO:0000313" key="2">
    <source>
        <dbReference type="Proteomes" id="UP000322294"/>
    </source>
</evidence>
<dbReference type="EMBL" id="VNHO01000040">
    <property type="protein sequence ID" value="TYP48177.1"/>
    <property type="molecule type" value="Genomic_DNA"/>
</dbReference>
<proteinExistence type="predicted"/>
<protein>
    <submittedName>
        <fullName evidence="1">Uncharacterized protein</fullName>
    </submittedName>
</protein>
<dbReference type="Proteomes" id="UP000322294">
    <property type="component" value="Unassembled WGS sequence"/>
</dbReference>
<name>A0A5S5AEM4_9FIRM</name>
<evidence type="ECO:0000313" key="1">
    <source>
        <dbReference type="EMBL" id="TYP48177.1"/>
    </source>
</evidence>
<organism evidence="1 2">
    <name type="scientific">Thermosediminibacter litoriperuensis</name>
    <dbReference type="NCBI Taxonomy" id="291989"/>
    <lineage>
        <taxon>Bacteria</taxon>
        <taxon>Bacillati</taxon>
        <taxon>Bacillota</taxon>
        <taxon>Clostridia</taxon>
        <taxon>Thermosediminibacterales</taxon>
        <taxon>Thermosediminibacteraceae</taxon>
        <taxon>Thermosediminibacter</taxon>
    </lineage>
</organism>
<keyword evidence="2" id="KW-1185">Reference proteome</keyword>
<gene>
    <name evidence="1" type="ORF">LZ11_02346</name>
</gene>